<dbReference type="EMBL" id="JARBDR010000923">
    <property type="protein sequence ID" value="KAJ8297461.1"/>
    <property type="molecule type" value="Genomic_DNA"/>
</dbReference>
<dbReference type="Gene3D" id="2.40.10.10">
    <property type="entry name" value="Trypsin-like serine proteases"/>
    <property type="match status" value="1"/>
</dbReference>
<dbReference type="InterPro" id="IPR001254">
    <property type="entry name" value="Trypsin_dom"/>
</dbReference>
<dbReference type="InterPro" id="IPR050850">
    <property type="entry name" value="Peptidase_S1_Elastase_sf"/>
</dbReference>
<accession>A0ABQ9E183</accession>
<proteinExistence type="predicted"/>
<sequence>MIVGGRDTTINRWPWQAGVLSVNGFNCGGTLIDYDTVLTAAHCVHGRSSDLFTVVLGENDRDKWEGSEQYIKVDSYETHPEYKGNFLEGRDLALLHLSHNATHTAMVQSIPTLADETQIYTNEECFITGWGIAITGE</sequence>
<dbReference type="InterPro" id="IPR018114">
    <property type="entry name" value="TRYPSIN_HIS"/>
</dbReference>
<dbReference type="SMART" id="SM00020">
    <property type="entry name" value="Tryp_SPc"/>
    <property type="match status" value="1"/>
</dbReference>
<organism evidence="2 3">
    <name type="scientific">Tegillarca granosa</name>
    <name type="common">Malaysian cockle</name>
    <name type="synonym">Anadara granosa</name>
    <dbReference type="NCBI Taxonomy" id="220873"/>
    <lineage>
        <taxon>Eukaryota</taxon>
        <taxon>Metazoa</taxon>
        <taxon>Spiralia</taxon>
        <taxon>Lophotrochozoa</taxon>
        <taxon>Mollusca</taxon>
        <taxon>Bivalvia</taxon>
        <taxon>Autobranchia</taxon>
        <taxon>Pteriomorphia</taxon>
        <taxon>Arcoida</taxon>
        <taxon>Arcoidea</taxon>
        <taxon>Arcidae</taxon>
        <taxon>Tegillarca</taxon>
    </lineage>
</organism>
<evidence type="ECO:0000259" key="1">
    <source>
        <dbReference type="PROSITE" id="PS50240"/>
    </source>
</evidence>
<dbReference type="PRINTS" id="PR00722">
    <property type="entry name" value="CHYMOTRYPSIN"/>
</dbReference>
<reference evidence="2 3" key="1">
    <citation type="submission" date="2022-12" db="EMBL/GenBank/DDBJ databases">
        <title>Chromosome-level genome of Tegillarca granosa.</title>
        <authorList>
            <person name="Kim J."/>
        </authorList>
    </citation>
    <scope>NUCLEOTIDE SEQUENCE [LARGE SCALE GENOMIC DNA]</scope>
    <source>
        <strain evidence="2">Teg-2019</strain>
        <tissue evidence="2">Adductor muscle</tissue>
    </source>
</reference>
<dbReference type="Pfam" id="PF00089">
    <property type="entry name" value="Trypsin"/>
    <property type="match status" value="1"/>
</dbReference>
<dbReference type="PROSITE" id="PS00134">
    <property type="entry name" value="TRYPSIN_HIS"/>
    <property type="match status" value="1"/>
</dbReference>
<dbReference type="InterPro" id="IPR009003">
    <property type="entry name" value="Peptidase_S1_PA"/>
</dbReference>
<dbReference type="InterPro" id="IPR001314">
    <property type="entry name" value="Peptidase_S1A"/>
</dbReference>
<keyword evidence="3" id="KW-1185">Reference proteome</keyword>
<dbReference type="SUPFAM" id="SSF50494">
    <property type="entry name" value="Trypsin-like serine proteases"/>
    <property type="match status" value="1"/>
</dbReference>
<dbReference type="InterPro" id="IPR043504">
    <property type="entry name" value="Peptidase_S1_PA_chymotrypsin"/>
</dbReference>
<feature type="domain" description="Peptidase S1" evidence="1">
    <location>
        <begin position="2"/>
        <end position="137"/>
    </location>
</feature>
<dbReference type="PANTHER" id="PTHR24257:SF17">
    <property type="match status" value="1"/>
</dbReference>
<dbReference type="PANTHER" id="PTHR24257">
    <property type="entry name" value="CHYMOTRYPSIN-LIKE ELASTASE FAMILY MEMBER"/>
    <property type="match status" value="1"/>
</dbReference>
<dbReference type="CDD" id="cd00190">
    <property type="entry name" value="Tryp_SPc"/>
    <property type="match status" value="1"/>
</dbReference>
<name>A0ABQ9E183_TEGGR</name>
<protein>
    <recommendedName>
        <fullName evidence="1">Peptidase S1 domain-containing protein</fullName>
    </recommendedName>
</protein>
<evidence type="ECO:0000313" key="2">
    <source>
        <dbReference type="EMBL" id="KAJ8297461.1"/>
    </source>
</evidence>
<gene>
    <name evidence="2" type="ORF">KUTeg_023992</name>
</gene>
<dbReference type="PROSITE" id="PS50240">
    <property type="entry name" value="TRYPSIN_DOM"/>
    <property type="match status" value="1"/>
</dbReference>
<comment type="caution">
    <text evidence="2">The sequence shown here is derived from an EMBL/GenBank/DDBJ whole genome shotgun (WGS) entry which is preliminary data.</text>
</comment>
<evidence type="ECO:0000313" key="3">
    <source>
        <dbReference type="Proteomes" id="UP001217089"/>
    </source>
</evidence>
<dbReference type="Proteomes" id="UP001217089">
    <property type="component" value="Unassembled WGS sequence"/>
</dbReference>